<proteinExistence type="inferred from homology"/>
<evidence type="ECO:0000256" key="1">
    <source>
        <dbReference type="ARBA" id="ARBA00004141"/>
    </source>
</evidence>
<keyword evidence="9" id="KW-1278">Translocase</keyword>
<evidence type="ECO:0000256" key="7">
    <source>
        <dbReference type="ARBA" id="ARBA00023136"/>
    </source>
</evidence>
<evidence type="ECO:0000313" key="10">
    <source>
        <dbReference type="EMBL" id="AJF22931.1"/>
    </source>
</evidence>
<organism evidence="10">
    <name type="scientific">Stachyamoeba lipophora</name>
    <dbReference type="NCBI Taxonomy" id="463046"/>
    <lineage>
        <taxon>Eukaryota</taxon>
        <taxon>Discoba</taxon>
        <taxon>Heterolobosea</taxon>
        <taxon>Tetramitia</taxon>
        <taxon>Eutetramitia</taxon>
        <taxon>Gruberellidae</taxon>
        <taxon>Stachyamoeba</taxon>
    </lineage>
</organism>
<dbReference type="InterPro" id="IPR023043">
    <property type="entry name" value="NAD(P)H_OxRDtase_bac/plastid"/>
</dbReference>
<dbReference type="RefSeq" id="YP_009118150.1">
    <property type="nucleotide sequence ID" value="NC_026312.1"/>
</dbReference>
<keyword evidence="5 9" id="KW-0812">Transmembrane</keyword>
<dbReference type="HAMAP" id="MF_01394">
    <property type="entry name" value="NDH1_NuoA"/>
    <property type="match status" value="1"/>
</dbReference>
<dbReference type="InterPro" id="IPR000440">
    <property type="entry name" value="NADH_UbQ/plastoQ_OxRdtase_su3"/>
</dbReference>
<evidence type="ECO:0000256" key="9">
    <source>
        <dbReference type="RuleBase" id="RU003640"/>
    </source>
</evidence>
<dbReference type="InterPro" id="IPR038430">
    <property type="entry name" value="NDAH_ubi_oxred_su3_sf"/>
</dbReference>
<feature type="transmembrane region" description="Helical" evidence="9">
    <location>
        <begin position="63"/>
        <end position="87"/>
    </location>
</feature>
<dbReference type="EC" id="7.1.1.2" evidence="9"/>
<dbReference type="GO" id="GO:0016651">
    <property type="term" value="F:oxidoreductase activity, acting on NAD(P)H"/>
    <property type="evidence" value="ECO:0007669"/>
    <property type="project" value="InterPro"/>
</dbReference>
<dbReference type="EMBL" id="KP165388">
    <property type="protein sequence ID" value="AJF22931.1"/>
    <property type="molecule type" value="Genomic_DNA"/>
</dbReference>
<evidence type="ECO:0000256" key="8">
    <source>
        <dbReference type="ARBA" id="ARBA00049551"/>
    </source>
</evidence>
<keyword evidence="9" id="KW-0520">NAD</keyword>
<geneLocation type="mitochondrion" evidence="10"/>
<evidence type="ECO:0000256" key="6">
    <source>
        <dbReference type="ARBA" id="ARBA00022989"/>
    </source>
</evidence>
<dbReference type="GO" id="GO:0030964">
    <property type="term" value="C:NADH dehydrogenase complex"/>
    <property type="evidence" value="ECO:0007669"/>
    <property type="project" value="TreeGrafter"/>
</dbReference>
<dbReference type="Pfam" id="PF00507">
    <property type="entry name" value="Oxidored_q4"/>
    <property type="match status" value="1"/>
</dbReference>
<feature type="transmembrane region" description="Helical" evidence="9">
    <location>
        <begin position="94"/>
        <end position="111"/>
    </location>
</feature>
<feature type="transmembrane region" description="Helical" evidence="9">
    <location>
        <begin position="7"/>
        <end position="27"/>
    </location>
</feature>
<gene>
    <name evidence="10" type="primary">nad3</name>
</gene>
<comment type="function">
    <text evidence="9">Core subunit of the mitochondrial membrane respiratory chain NADH dehydrogenase (Complex I) which catalyzes electron transfer from NADH through the respiratory chain, using ubiquinone as an electron acceptor. Essential for the catalytic activity of complex I.</text>
</comment>
<dbReference type="AlphaFoldDB" id="A0A0B5GCW2"/>
<dbReference type="Gene3D" id="1.20.58.1610">
    <property type="entry name" value="NADH:ubiquinone/plastoquinone oxidoreductase, chain 3"/>
    <property type="match status" value="1"/>
</dbReference>
<dbReference type="GO" id="GO:0031966">
    <property type="term" value="C:mitochondrial membrane"/>
    <property type="evidence" value="ECO:0007669"/>
    <property type="project" value="UniProtKB-SubCell"/>
</dbReference>
<protein>
    <recommendedName>
        <fullName evidence="3 9">NADH-ubiquinone oxidoreductase chain 3</fullName>
        <ecNumber evidence="9">7.1.1.2</ecNumber>
    </recommendedName>
</protein>
<dbReference type="GO" id="GO:0008137">
    <property type="term" value="F:NADH dehydrogenase (ubiquinone) activity"/>
    <property type="evidence" value="ECO:0007669"/>
    <property type="project" value="UniProtKB-UniRule"/>
</dbReference>
<keyword evidence="9 10" id="KW-0496">Mitochondrion</keyword>
<keyword evidence="9" id="KW-0830">Ubiquinone</keyword>
<comment type="similarity">
    <text evidence="2 9">Belongs to the complex I subunit 3 family.</text>
</comment>
<sequence>MFILQEYLVSLLIGLLSFILVFLGYLVGNIRVPYSSVSYEKISSYECGFDAFSDAREPFDVKFYLIAILFIIFDVEVIFFFPWIFCLKYIFYQGFYFMFIFIGILMIGYGYEWRKGCMDWN</sequence>
<keyword evidence="9" id="KW-0679">Respiratory chain</keyword>
<dbReference type="PANTHER" id="PTHR11058:SF9">
    <property type="entry name" value="NADH-UBIQUINONE OXIDOREDUCTASE CHAIN 3"/>
    <property type="match status" value="1"/>
</dbReference>
<keyword evidence="10" id="KW-0560">Oxidoreductase</keyword>
<dbReference type="PANTHER" id="PTHR11058">
    <property type="entry name" value="NADH-UBIQUINONE OXIDOREDUCTASE CHAIN 3"/>
    <property type="match status" value="1"/>
</dbReference>
<comment type="catalytic activity">
    <reaction evidence="8 9">
        <text>a ubiquinone + NADH + 5 H(+)(in) = a ubiquinol + NAD(+) + 4 H(+)(out)</text>
        <dbReference type="Rhea" id="RHEA:29091"/>
        <dbReference type="Rhea" id="RHEA-COMP:9565"/>
        <dbReference type="Rhea" id="RHEA-COMP:9566"/>
        <dbReference type="ChEBI" id="CHEBI:15378"/>
        <dbReference type="ChEBI" id="CHEBI:16389"/>
        <dbReference type="ChEBI" id="CHEBI:17976"/>
        <dbReference type="ChEBI" id="CHEBI:57540"/>
        <dbReference type="ChEBI" id="CHEBI:57945"/>
        <dbReference type="EC" id="7.1.1.2"/>
    </reaction>
</comment>
<keyword evidence="6 9" id="KW-1133">Transmembrane helix</keyword>
<evidence type="ECO:0000256" key="3">
    <source>
        <dbReference type="ARBA" id="ARBA00021007"/>
    </source>
</evidence>
<keyword evidence="9" id="KW-0249">Electron transport</keyword>
<evidence type="ECO:0000256" key="2">
    <source>
        <dbReference type="ARBA" id="ARBA00008472"/>
    </source>
</evidence>
<evidence type="ECO:0000256" key="5">
    <source>
        <dbReference type="ARBA" id="ARBA00022692"/>
    </source>
</evidence>
<reference evidence="10" key="1">
    <citation type="journal article" date="2014" name="Nucleic Acids Res.">
        <title>Widespread occurrence of organelle genome-encoded 5S rRNAs including permuted molecules.</title>
        <authorList>
            <person name="Valach M."/>
            <person name="Burger G."/>
            <person name="Gray M.W."/>
            <person name="Lang B.F."/>
        </authorList>
    </citation>
    <scope>NUCLEOTIDE SEQUENCE</scope>
    <source>
        <strain evidence="10">ATCC 50324</strain>
    </source>
</reference>
<evidence type="ECO:0000256" key="4">
    <source>
        <dbReference type="ARBA" id="ARBA00022448"/>
    </source>
</evidence>
<keyword evidence="4 9" id="KW-0813">Transport</keyword>
<accession>A0A0B5GCW2</accession>
<dbReference type="GeneID" id="22976105"/>
<keyword evidence="7 9" id="KW-0472">Membrane</keyword>
<comment type="subcellular location">
    <subcellularLocation>
        <location evidence="1">Membrane</location>
        <topology evidence="1">Multi-pass membrane protein</topology>
    </subcellularLocation>
    <subcellularLocation>
        <location evidence="9">Mitochondrion membrane</location>
        <topology evidence="9">Multi-pass membrane protein</topology>
    </subcellularLocation>
</comment>
<name>A0A0B5GCW2_STALP</name>